<dbReference type="Gene3D" id="1.20.1560.10">
    <property type="entry name" value="ABC transporter type 1, transmembrane domain"/>
    <property type="match status" value="2"/>
</dbReference>
<feature type="domain" description="ABC transporter" evidence="10">
    <location>
        <begin position="949"/>
        <end position="1184"/>
    </location>
</feature>
<dbReference type="Proteomes" id="UP000287176">
    <property type="component" value="Unassembled WGS sequence"/>
</dbReference>
<feature type="transmembrane region" description="Helical" evidence="9">
    <location>
        <begin position="55"/>
        <end position="72"/>
    </location>
</feature>
<evidence type="ECO:0000256" key="6">
    <source>
        <dbReference type="ARBA" id="ARBA00022840"/>
    </source>
</evidence>
<dbReference type="InterPro" id="IPR003593">
    <property type="entry name" value="AAA+_ATPase"/>
</dbReference>
<dbReference type="InterPro" id="IPR036640">
    <property type="entry name" value="ABC1_TM_sf"/>
</dbReference>
<dbReference type="Pfam" id="PF00005">
    <property type="entry name" value="ABC_tran"/>
    <property type="match status" value="2"/>
</dbReference>
<dbReference type="PANTHER" id="PTHR43394">
    <property type="entry name" value="ATP-DEPENDENT PERMEASE MDL1, MITOCHONDRIAL"/>
    <property type="match status" value="1"/>
</dbReference>
<name>A0A432GGP7_9DELT</name>
<dbReference type="GO" id="GO:0016887">
    <property type="term" value="F:ATP hydrolysis activity"/>
    <property type="evidence" value="ECO:0007669"/>
    <property type="project" value="InterPro"/>
</dbReference>
<organism evidence="12 13">
    <name type="scientific">SAR324 cluster bacterium</name>
    <dbReference type="NCBI Taxonomy" id="2024889"/>
    <lineage>
        <taxon>Bacteria</taxon>
        <taxon>Deltaproteobacteria</taxon>
        <taxon>SAR324 cluster</taxon>
    </lineage>
</organism>
<gene>
    <name evidence="12" type="ORF">DSY94_10010</name>
</gene>
<dbReference type="InterPro" id="IPR017871">
    <property type="entry name" value="ABC_transporter-like_CS"/>
</dbReference>
<dbReference type="FunFam" id="3.40.50.300:FF:000221">
    <property type="entry name" value="Multidrug ABC transporter ATP-binding protein"/>
    <property type="match status" value="2"/>
</dbReference>
<protein>
    <submittedName>
        <fullName evidence="12">ABC transporter</fullName>
    </submittedName>
</protein>
<evidence type="ECO:0000256" key="5">
    <source>
        <dbReference type="ARBA" id="ARBA00022741"/>
    </source>
</evidence>
<dbReference type="Pfam" id="PF00664">
    <property type="entry name" value="ABC_membrane"/>
    <property type="match status" value="2"/>
</dbReference>
<keyword evidence="4 9" id="KW-0812">Transmembrane</keyword>
<feature type="transmembrane region" description="Helical" evidence="9">
    <location>
        <begin position="20"/>
        <end position="49"/>
    </location>
</feature>
<evidence type="ECO:0000256" key="2">
    <source>
        <dbReference type="ARBA" id="ARBA00022448"/>
    </source>
</evidence>
<dbReference type="InterPro" id="IPR027417">
    <property type="entry name" value="P-loop_NTPase"/>
</dbReference>
<keyword evidence="2" id="KW-0813">Transport</keyword>
<dbReference type="SUPFAM" id="SSF52540">
    <property type="entry name" value="P-loop containing nucleoside triphosphate hydrolases"/>
    <property type="match status" value="2"/>
</dbReference>
<evidence type="ECO:0000256" key="7">
    <source>
        <dbReference type="ARBA" id="ARBA00022989"/>
    </source>
</evidence>
<evidence type="ECO:0000259" key="11">
    <source>
        <dbReference type="PROSITE" id="PS50929"/>
    </source>
</evidence>
<dbReference type="CDD" id="cd07346">
    <property type="entry name" value="ABC_6TM_exporters"/>
    <property type="match status" value="1"/>
</dbReference>
<dbReference type="SMART" id="SM00382">
    <property type="entry name" value="AAA"/>
    <property type="match status" value="2"/>
</dbReference>
<keyword evidence="8 9" id="KW-0472">Membrane</keyword>
<keyword evidence="3" id="KW-1003">Cell membrane</keyword>
<accession>A0A432GGP7</accession>
<keyword evidence="6" id="KW-0067">ATP-binding</keyword>
<evidence type="ECO:0000313" key="13">
    <source>
        <dbReference type="Proteomes" id="UP000287176"/>
    </source>
</evidence>
<feature type="transmembrane region" description="Helical" evidence="9">
    <location>
        <begin position="636"/>
        <end position="664"/>
    </location>
</feature>
<feature type="domain" description="ABC transmembrane type-1" evidence="11">
    <location>
        <begin position="19"/>
        <end position="298"/>
    </location>
</feature>
<dbReference type="AlphaFoldDB" id="A0A432GGP7"/>
<dbReference type="GO" id="GO:0005524">
    <property type="term" value="F:ATP binding"/>
    <property type="evidence" value="ECO:0007669"/>
    <property type="project" value="UniProtKB-KW"/>
</dbReference>
<feature type="transmembrane region" description="Helical" evidence="9">
    <location>
        <begin position="670"/>
        <end position="690"/>
    </location>
</feature>
<evidence type="ECO:0000256" key="8">
    <source>
        <dbReference type="ARBA" id="ARBA00023136"/>
    </source>
</evidence>
<dbReference type="EMBL" id="QNZI01000261">
    <property type="protein sequence ID" value="RTZ82615.1"/>
    <property type="molecule type" value="Genomic_DNA"/>
</dbReference>
<feature type="transmembrane region" description="Helical" evidence="9">
    <location>
        <begin position="740"/>
        <end position="763"/>
    </location>
</feature>
<dbReference type="GO" id="GO:0005886">
    <property type="term" value="C:plasma membrane"/>
    <property type="evidence" value="ECO:0007669"/>
    <property type="project" value="UniProtKB-SubCell"/>
</dbReference>
<comment type="caution">
    <text evidence="12">The sequence shown here is derived from an EMBL/GenBank/DDBJ whole genome shotgun (WGS) entry which is preliminary data.</text>
</comment>
<dbReference type="SUPFAM" id="SSF90123">
    <property type="entry name" value="ABC transporter transmembrane region"/>
    <property type="match status" value="2"/>
</dbReference>
<feature type="domain" description="ABC transporter" evidence="10">
    <location>
        <begin position="335"/>
        <end position="570"/>
    </location>
</feature>
<dbReference type="PROSITE" id="PS00211">
    <property type="entry name" value="ABC_TRANSPORTER_1"/>
    <property type="match status" value="2"/>
</dbReference>
<feature type="transmembrane region" description="Helical" evidence="9">
    <location>
        <begin position="769"/>
        <end position="791"/>
    </location>
</feature>
<sequence>MQFETRLWSFTQGVRGRIAISVLIGMIAAALGVIRLALLGWLIGLIFLGQSADELVMPIIFAALVMLMRGIFEHWRTMTAHETSAIVQKQLRRRLFDKIVSLGPGYTGRQRSGELVLTLVDGIEQLETYFGEYLPQLFISALTPLMIFAFVAFLDFPVALILLVAAFVALAAPSAWHKFDTKRSLERQQAYAAFASDFLDGIQGLATLKSFGQSGSRTELLKKRSFELFRSTMWVLATNSLSRGITDTSIAVGAAAGLGYGAYRTMAGEMELTTLLIILMMGVEIFRPMRDLRTVLHQGMVGLSAAQGVYKILDAQPVVLEEHSGNSTTRLEPSIDFDSVSFSYPEHSHIVHNCLNFNISKGERVGIVGSSGCGKSSIVKLLLRFHDPGQGSISIGGKDLRNITLDQLRREISVVHQDTFLFHGTIEENIRMGHPEASETEITDAAKNANIHEFVTTLPDRYKTIIGEKGIKLSGGQRQRIAIARALLRDTPILILDEALSAVDAENEYVIQQALDGLMKNRTTLVLAHRLSSIIKCDRILVMDQGRVVESGHHEALMKKDGIYSALMNEQVREAELKELVNGEEESMFVNNGTVEQIDESLRDLPTEGIIKAEGLNWKQLIVELMRHIMPWKGRLLLTFCFGVLRVLAFIGVGIFSALIVLALKNGTDFTFQLTGLMVVASLSGILHWIESWVAHDMAFRLLAEMRINVFRKLDKLAPAYLVRRRTGDLMGIATQDVELVEYFFAHTVAPVFVSILIPVAVITVMTTVSFWMALTLLPFLLAVGFSPLLMRGKVDRLGSKAREAAGELSAHAIDTIQGIAEIVAFQQGFNRGKVFEELTNRHISLRLPFFRELTLQTTLLEVLTGWGGLAVVCTGALLTANGSFDAGLLPLLTILAMSAFLPVSEIAQIGRQLADTLGATRRVYALENEPVVIADGDGEASSDLSSGFSFQNVSFSYPGRSIRVLQNLNFEIPVGKTLALVGPSGAGKTSLAQLLMRFWDPDKGSISLNGIELRDYKLEDLRSRIALVAQDTYLFNNSLRENILVAKPDATELELSEAVKLSALSEVVESMPDGLETIVGERGASLSGGQRQRVAIARAFLKDAPFLILDEATSHLDALSEHTVHKALNLLKTNRTTIIIAHRLSTIRDADRIIVLNEGRMVETGTHKELLQKTGLYRQLVSKQLSGSGLKDHKVANF</sequence>
<feature type="domain" description="ABC transmembrane type-1" evidence="11">
    <location>
        <begin position="637"/>
        <end position="916"/>
    </location>
</feature>
<reference evidence="12 13" key="1">
    <citation type="submission" date="2018-06" db="EMBL/GenBank/DDBJ databases">
        <title>Combined omics and stable isotope probing to characterize newly discovered Mariana Back-Arc vent microbial communities.</title>
        <authorList>
            <person name="Trembath-Reichert E."/>
            <person name="Huber J.A."/>
        </authorList>
    </citation>
    <scope>NUCLEOTIDE SEQUENCE [LARGE SCALE GENOMIC DNA]</scope>
    <source>
        <strain evidence="12">MAG 24</strain>
    </source>
</reference>
<dbReference type="InterPro" id="IPR003439">
    <property type="entry name" value="ABC_transporter-like_ATP-bd"/>
</dbReference>
<evidence type="ECO:0000256" key="4">
    <source>
        <dbReference type="ARBA" id="ARBA00022692"/>
    </source>
</evidence>
<dbReference type="PANTHER" id="PTHR43394:SF1">
    <property type="entry name" value="ATP-BINDING CASSETTE SUB-FAMILY B MEMBER 10, MITOCHONDRIAL"/>
    <property type="match status" value="1"/>
</dbReference>
<dbReference type="InterPro" id="IPR039421">
    <property type="entry name" value="Type_1_exporter"/>
</dbReference>
<evidence type="ECO:0000256" key="3">
    <source>
        <dbReference type="ARBA" id="ARBA00022475"/>
    </source>
</evidence>
<evidence type="ECO:0000256" key="1">
    <source>
        <dbReference type="ARBA" id="ARBA00004651"/>
    </source>
</evidence>
<keyword evidence="5" id="KW-0547">Nucleotide-binding</keyword>
<dbReference type="Gene3D" id="3.40.50.300">
    <property type="entry name" value="P-loop containing nucleotide triphosphate hydrolases"/>
    <property type="match status" value="2"/>
</dbReference>
<dbReference type="InterPro" id="IPR011527">
    <property type="entry name" value="ABC1_TM_dom"/>
</dbReference>
<dbReference type="GO" id="GO:0015421">
    <property type="term" value="F:ABC-type oligopeptide transporter activity"/>
    <property type="evidence" value="ECO:0007669"/>
    <property type="project" value="TreeGrafter"/>
</dbReference>
<evidence type="ECO:0000259" key="10">
    <source>
        <dbReference type="PROSITE" id="PS50893"/>
    </source>
</evidence>
<dbReference type="PROSITE" id="PS50929">
    <property type="entry name" value="ABC_TM1F"/>
    <property type="match status" value="2"/>
</dbReference>
<keyword evidence="7 9" id="KW-1133">Transmembrane helix</keyword>
<evidence type="ECO:0000256" key="9">
    <source>
        <dbReference type="SAM" id="Phobius"/>
    </source>
</evidence>
<evidence type="ECO:0000313" key="12">
    <source>
        <dbReference type="EMBL" id="RTZ82615.1"/>
    </source>
</evidence>
<comment type="subcellular location">
    <subcellularLocation>
        <location evidence="1">Cell membrane</location>
        <topology evidence="1">Multi-pass membrane protein</topology>
    </subcellularLocation>
</comment>
<dbReference type="PROSITE" id="PS50893">
    <property type="entry name" value="ABC_TRANSPORTER_2"/>
    <property type="match status" value="2"/>
</dbReference>
<proteinExistence type="predicted"/>